<accession>A0A059FUX8</accession>
<dbReference type="AlphaFoldDB" id="A0A059FUX8"/>
<gene>
    <name evidence="3" type="ORF">HJO_03780</name>
</gene>
<dbReference type="PANTHER" id="PTHR12526">
    <property type="entry name" value="GLYCOSYLTRANSFERASE"/>
    <property type="match status" value="1"/>
</dbReference>
<evidence type="ECO:0000313" key="4">
    <source>
        <dbReference type="Proteomes" id="UP000025171"/>
    </source>
</evidence>
<dbReference type="GO" id="GO:0016757">
    <property type="term" value="F:glycosyltransferase activity"/>
    <property type="evidence" value="ECO:0007669"/>
    <property type="project" value="UniProtKB-KW"/>
</dbReference>
<name>A0A059FUX8_9PROT</name>
<evidence type="ECO:0000256" key="1">
    <source>
        <dbReference type="ARBA" id="ARBA00022676"/>
    </source>
</evidence>
<dbReference type="PANTHER" id="PTHR12526:SF510">
    <property type="entry name" value="D-INOSITOL 3-PHOSPHATE GLYCOSYLTRANSFERASE"/>
    <property type="match status" value="1"/>
</dbReference>
<evidence type="ECO:0000256" key="2">
    <source>
        <dbReference type="ARBA" id="ARBA00022679"/>
    </source>
</evidence>
<dbReference type="SUPFAM" id="SSF53756">
    <property type="entry name" value="UDP-Glycosyltransferase/glycogen phosphorylase"/>
    <property type="match status" value="1"/>
</dbReference>
<dbReference type="STRING" id="1280950.HJO_03780"/>
<dbReference type="OrthoDB" id="9790710at2"/>
<dbReference type="EMBL" id="ARYK01000001">
    <property type="protein sequence ID" value="KCZ94464.1"/>
    <property type="molecule type" value="Genomic_DNA"/>
</dbReference>
<dbReference type="Proteomes" id="UP000025171">
    <property type="component" value="Unassembled WGS sequence"/>
</dbReference>
<evidence type="ECO:0000313" key="3">
    <source>
        <dbReference type="EMBL" id="KCZ94464.1"/>
    </source>
</evidence>
<keyword evidence="2" id="KW-0808">Transferase</keyword>
<reference evidence="3 4" key="1">
    <citation type="journal article" date="2014" name="Antonie Van Leeuwenhoek">
        <title>Hyphomonas beringensis sp. nov. and Hyphomonas chukchiensis sp. nov., isolated from surface seawater of the Bering Sea and Chukchi Sea.</title>
        <authorList>
            <person name="Li C."/>
            <person name="Lai Q."/>
            <person name="Li G."/>
            <person name="Dong C."/>
            <person name="Wang J."/>
            <person name="Liao Y."/>
            <person name="Shao Z."/>
        </authorList>
    </citation>
    <scope>NUCLEOTIDE SEQUENCE [LARGE SCALE GENOMIC DNA]</scope>
    <source>
        <strain evidence="3 4">MHS-2</strain>
    </source>
</reference>
<dbReference type="RefSeq" id="WP_035613653.1">
    <property type="nucleotide sequence ID" value="NZ_ARYK01000001.1"/>
</dbReference>
<proteinExistence type="predicted"/>
<dbReference type="Pfam" id="PF13692">
    <property type="entry name" value="Glyco_trans_1_4"/>
    <property type="match status" value="1"/>
</dbReference>
<comment type="caution">
    <text evidence="3">The sequence shown here is derived from an EMBL/GenBank/DDBJ whole genome shotgun (WGS) entry which is preliminary data.</text>
</comment>
<sequence length="401" mass="44810">MKISVYKDRYPTSFVVPRTSAHTIDRRLFIPFDKINSNLDGIALLAPLHNADIVHAFNRLPVGERKYVISFESHLPRRFGFQRDNAFTDWMSREIASHRCRRIIALSHYARRQFLDQAKDQDALADLEAKLFVRHPNLLMGPPTDPLAEGLQAGRLDDLTITFVGAHFARKGGCVAALLAKKAHEQKLPLRIQVISSLKYGASVWTDPTSPTFIKPYLDMLKLPNVTVRDGLPNRAVRKALGQSHFGFLPTFSDTFGYSVIEAMAEHTPSIATAVQAIPEVVMDGVNGILLPLPTDAIGNWLQPPTETRGEPEYARAFGEEAERLADAALAAILPFLGAPDRLLQMRRYARLTAERMFAPDVSTAFYDPFYERVAAEDVRTKPVRHALDVSSPTVKDIDLV</sequence>
<dbReference type="eggNOG" id="COG0438">
    <property type="taxonomic scope" value="Bacteria"/>
</dbReference>
<keyword evidence="1" id="KW-0328">Glycosyltransferase</keyword>
<dbReference type="Gene3D" id="3.40.50.2000">
    <property type="entry name" value="Glycogen Phosphorylase B"/>
    <property type="match status" value="1"/>
</dbReference>
<protein>
    <recommendedName>
        <fullName evidence="5">Glycosyl transferase family 1 domain-containing protein</fullName>
    </recommendedName>
</protein>
<evidence type="ECO:0008006" key="5">
    <source>
        <dbReference type="Google" id="ProtNLM"/>
    </source>
</evidence>
<keyword evidence="4" id="KW-1185">Reference proteome</keyword>
<dbReference type="PATRIC" id="fig|1280950.3.peg.770"/>
<organism evidence="3 4">
    <name type="scientific">Hyphomonas johnsonii MHS-2</name>
    <dbReference type="NCBI Taxonomy" id="1280950"/>
    <lineage>
        <taxon>Bacteria</taxon>
        <taxon>Pseudomonadati</taxon>
        <taxon>Pseudomonadota</taxon>
        <taxon>Alphaproteobacteria</taxon>
        <taxon>Hyphomonadales</taxon>
        <taxon>Hyphomonadaceae</taxon>
        <taxon>Hyphomonas</taxon>
    </lineage>
</organism>